<dbReference type="GO" id="GO:0016226">
    <property type="term" value="P:iron-sulfur cluster assembly"/>
    <property type="evidence" value="ECO:0007669"/>
    <property type="project" value="InterPro"/>
</dbReference>
<keyword evidence="5" id="KW-1185">Reference proteome</keyword>
<dbReference type="InterPro" id="IPR045595">
    <property type="entry name" value="SufBD_N"/>
</dbReference>
<evidence type="ECO:0000256" key="1">
    <source>
        <dbReference type="ARBA" id="ARBA00043967"/>
    </source>
</evidence>
<dbReference type="RefSeq" id="WP_171227224.1">
    <property type="nucleotide sequence ID" value="NZ_CP053085.1"/>
</dbReference>
<feature type="domain" description="SUF system FeS cluster assembly SufBD core" evidence="2">
    <location>
        <begin position="186"/>
        <end position="416"/>
    </location>
</feature>
<dbReference type="InterPro" id="IPR000825">
    <property type="entry name" value="SUF_FeS_clus_asmbl_SufBD_core"/>
</dbReference>
<sequence length="447" mass="47601">MSASVSTPVSTTVTFQEQASAFAASASESAPAPLATLRAAGAEAFARLGFPTTRSEDWKYTSVSAIANTPFVAAQERAVGTLDAAALEPYTFGGAWPLVVFLNGRFAPALSSIGALPDGVRVMDLATAAVQEPELLARHLGVSAPADRDGFTALNAAFAGEGVLIHVAKEMVTDVPVHILHVTDANGAGVMSHARHLLVADRHAKASVIESYVSLADVSYFTNSVVEVSVDDGATLQLLRIQRESPTAFHVGTVEARQGRDSHFMAFTFQTGAALSRSNVFTVLAGEGCGTTLNGLYMLGGTQHGDHQTRVEHVAPNCFSREAYKGLLDDASHGVFNGKVYVHPEAQKTDGKQTNNTLLLSKDAQIDTKPQLEIFADDVKCTHGATVGRIDETSLFYLKSRGVGQLLARQLLMYAFAADVLETIENEAVKEALEQLTMVRFTGETHH</sequence>
<feature type="domain" description="SUF system FeS cluster assembly SufBD N-terminal" evidence="3">
    <location>
        <begin position="27"/>
        <end position="179"/>
    </location>
</feature>
<name>A0A6M4IUH6_9BACT</name>
<accession>A0A6M4IUH6</accession>
<gene>
    <name evidence="4" type="primary">sufD</name>
    <name evidence="4" type="ORF">HKW67_20825</name>
</gene>
<organism evidence="4 5">
    <name type="scientific">Gemmatimonas groenlandica</name>
    <dbReference type="NCBI Taxonomy" id="2732249"/>
    <lineage>
        <taxon>Bacteria</taxon>
        <taxon>Pseudomonadati</taxon>
        <taxon>Gemmatimonadota</taxon>
        <taxon>Gemmatimonadia</taxon>
        <taxon>Gemmatimonadales</taxon>
        <taxon>Gemmatimonadaceae</taxon>
        <taxon>Gemmatimonas</taxon>
    </lineage>
</organism>
<dbReference type="KEGG" id="ggr:HKW67_20825"/>
<evidence type="ECO:0000259" key="2">
    <source>
        <dbReference type="Pfam" id="PF01458"/>
    </source>
</evidence>
<protein>
    <submittedName>
        <fullName evidence="4">Fe-S cluster assembly protein SufD</fullName>
    </submittedName>
</protein>
<comment type="similarity">
    <text evidence="1">Belongs to the iron-sulfur cluster assembly SufBD family.</text>
</comment>
<dbReference type="PANTHER" id="PTHR43575">
    <property type="entry name" value="PROTEIN ABCI7, CHLOROPLASTIC"/>
    <property type="match status" value="1"/>
</dbReference>
<reference evidence="4 5" key="1">
    <citation type="submission" date="2020-05" db="EMBL/GenBank/DDBJ databases">
        <title>Complete genome sequence of Gemmatimonas greenlandica TET16.</title>
        <authorList>
            <person name="Zeng Y."/>
        </authorList>
    </citation>
    <scope>NUCLEOTIDE SEQUENCE [LARGE SCALE GENOMIC DNA]</scope>
    <source>
        <strain evidence="4 5">TET16</strain>
    </source>
</reference>
<dbReference type="NCBIfam" id="TIGR01981">
    <property type="entry name" value="sufD"/>
    <property type="match status" value="1"/>
</dbReference>
<dbReference type="InterPro" id="IPR055346">
    <property type="entry name" value="Fe-S_cluster_assembly_SufBD"/>
</dbReference>
<evidence type="ECO:0000259" key="3">
    <source>
        <dbReference type="Pfam" id="PF19295"/>
    </source>
</evidence>
<proteinExistence type="inferred from homology"/>
<dbReference type="AlphaFoldDB" id="A0A6M4IUH6"/>
<evidence type="ECO:0000313" key="5">
    <source>
        <dbReference type="Proteomes" id="UP000500938"/>
    </source>
</evidence>
<dbReference type="Pfam" id="PF01458">
    <property type="entry name" value="SUFBD_core"/>
    <property type="match status" value="1"/>
</dbReference>
<evidence type="ECO:0000313" key="4">
    <source>
        <dbReference type="EMBL" id="QJR37788.1"/>
    </source>
</evidence>
<dbReference type="EMBL" id="CP053085">
    <property type="protein sequence ID" value="QJR37788.1"/>
    <property type="molecule type" value="Genomic_DNA"/>
</dbReference>
<dbReference type="Proteomes" id="UP000500938">
    <property type="component" value="Chromosome"/>
</dbReference>
<dbReference type="PANTHER" id="PTHR43575:SF1">
    <property type="entry name" value="PROTEIN ABCI7, CHLOROPLASTIC"/>
    <property type="match status" value="1"/>
</dbReference>
<dbReference type="InterPro" id="IPR037284">
    <property type="entry name" value="SUF_FeS_clus_asmbl_SufBD_sf"/>
</dbReference>
<dbReference type="InterPro" id="IPR011542">
    <property type="entry name" value="SUF_FeS_clus_asmbl_SufD"/>
</dbReference>
<dbReference type="Pfam" id="PF19295">
    <property type="entry name" value="SufBD_N"/>
    <property type="match status" value="1"/>
</dbReference>
<dbReference type="SUPFAM" id="SSF101960">
    <property type="entry name" value="Stabilizer of iron transporter SufD"/>
    <property type="match status" value="1"/>
</dbReference>